<evidence type="ECO:0000256" key="4">
    <source>
        <dbReference type="ARBA" id="ARBA00022844"/>
    </source>
</evidence>
<evidence type="ECO:0000256" key="6">
    <source>
        <dbReference type="ARBA" id="ARBA00023296"/>
    </source>
</evidence>
<keyword evidence="5" id="KW-1175">Viral attachment to host cell pilus</keyword>
<organism evidence="8">
    <name type="scientific">Leviviridae sp</name>
    <dbReference type="NCBI Taxonomy" id="2027243"/>
    <lineage>
        <taxon>Viruses</taxon>
        <taxon>Riboviria</taxon>
        <taxon>Orthornavirae</taxon>
        <taxon>Lenarviricota</taxon>
        <taxon>Leviviricetes</taxon>
        <taxon>Norzivirales</taxon>
        <taxon>Fiersviridae</taxon>
    </lineage>
</organism>
<evidence type="ECO:0000256" key="3">
    <source>
        <dbReference type="ARBA" id="ARBA00022804"/>
    </source>
</evidence>
<keyword evidence="3" id="KW-1161">Viral attachment to host cell</keyword>
<sequence>MSRDRSYQVTVPNGTMTVFGNVSGRNPVLYEKGSCTDFPGRGFGDCQPFIVDKYYLTGGEINSKDKVPGFFKRIFDHYIADSLQWDSGICSDVSSYPGELPAAEYASQAVSRTTPNHPKVDMVQNVLEFRDIPRILHFAGQTLITKLSENYLRYQYGIVPLVRDVKRTLDFQDLVMRRVKDLEKLRSPKGLRKSVTLDNLSASVVNNNVFLHSDGIQWVETLTTICQKIVRGHVRYSPLADYSHLNQREMYDLATKAFYGLEVSFSSLWEAMPWSWMIDWFTNVGDILEQSRNVISLSCTSCSLMYHTRREVVFHNYDNGAHFCKGGRVVRERKQRIPASPTDLSAHMPFLTAYQVGIAASLLVMGQKYALSPRQTRKLAGWAG</sequence>
<dbReference type="GO" id="GO:0039666">
    <property type="term" value="P:virion attachment to host cell pilus"/>
    <property type="evidence" value="ECO:0007669"/>
    <property type="project" value="UniProtKB-KW"/>
</dbReference>
<gene>
    <name evidence="8" type="ORF">H4Bulk462300e1158_000003</name>
</gene>
<proteinExistence type="inferred from homology"/>
<evidence type="ECO:0000256" key="1">
    <source>
        <dbReference type="ARBA" id="ARBA00004328"/>
    </source>
</evidence>
<comment type="similarity">
    <text evidence="7">Belongs to the Leviviricetes maturation protein family.</text>
</comment>
<evidence type="ECO:0000256" key="5">
    <source>
        <dbReference type="ARBA" id="ARBA00023104"/>
    </source>
</evidence>
<keyword evidence="4" id="KW-0946">Virion</keyword>
<accession>A0A514D0J5</accession>
<keyword evidence="6" id="KW-1160">Virus entry into host cell</keyword>
<evidence type="ECO:0000256" key="2">
    <source>
        <dbReference type="ARBA" id="ARBA00022581"/>
    </source>
</evidence>
<name>A0A514D0J5_9VIRU</name>
<dbReference type="GO" id="GO:0044423">
    <property type="term" value="C:virion component"/>
    <property type="evidence" value="ECO:0007669"/>
    <property type="project" value="UniProtKB-KW"/>
</dbReference>
<evidence type="ECO:0000313" key="8">
    <source>
        <dbReference type="EMBL" id="QDH87137.1"/>
    </source>
</evidence>
<dbReference type="Pfam" id="PF03863">
    <property type="entry name" value="Phage_mat-A"/>
    <property type="match status" value="1"/>
</dbReference>
<keyword evidence="2" id="KW-0945">Host-virus interaction</keyword>
<reference evidence="8" key="1">
    <citation type="submission" date="2019-05" db="EMBL/GenBank/DDBJ databases">
        <title>Metatranscriptomic reconstruction reveals RNA viruses with the potential to shape carbon cycling in soil.</title>
        <authorList>
            <person name="Starr E.P."/>
            <person name="Nuccio E."/>
            <person name="Pett-Ridge J."/>
            <person name="Banfield J.F."/>
            <person name="Firestone M.K."/>
        </authorList>
    </citation>
    <scope>NUCLEOTIDE SEQUENCE</scope>
    <source>
        <strain evidence="8">H4_Bulk_46_scaffold_2300_e_1158</strain>
    </source>
</reference>
<protein>
    <submittedName>
        <fullName evidence="8">Uncharacterized protein</fullName>
    </submittedName>
</protein>
<dbReference type="EMBL" id="MN033157">
    <property type="protein sequence ID" value="QDH87137.1"/>
    <property type="molecule type" value="Genomic_RNA"/>
</dbReference>
<dbReference type="InterPro" id="IPR005563">
    <property type="entry name" value="A_protein"/>
</dbReference>
<comment type="subcellular location">
    <subcellularLocation>
        <location evidence="1">Virion</location>
    </subcellularLocation>
</comment>
<evidence type="ECO:0000256" key="7">
    <source>
        <dbReference type="ARBA" id="ARBA00035110"/>
    </source>
</evidence>